<reference evidence="1 2" key="1">
    <citation type="submission" date="2019-09" db="EMBL/GenBank/DDBJ databases">
        <authorList>
            <person name="Depoorter E."/>
        </authorList>
    </citation>
    <scope>NUCLEOTIDE SEQUENCE [LARGE SCALE GENOMIC DNA]</scope>
    <source>
        <strain evidence="1">LMG 23254</strain>
    </source>
</reference>
<dbReference type="AlphaFoldDB" id="A0A6P2T1K5"/>
<sequence>MAVREWARSDRRASWAVERADRQRISTLEAAFKLLGYSNEEAPIRAQVFYFHQIGYYAIGVRQTIAERRRNAPLYADIISGAEVMKRVRAGRVPAKGSKQKGKV</sequence>
<gene>
    <name evidence="1" type="ORF">BLA23254_07998</name>
</gene>
<evidence type="ECO:0000313" key="1">
    <source>
        <dbReference type="EMBL" id="VWC52293.1"/>
    </source>
</evidence>
<dbReference type="EMBL" id="CABVPW010000084">
    <property type="protein sequence ID" value="VWC52293.1"/>
    <property type="molecule type" value="Genomic_DNA"/>
</dbReference>
<protein>
    <submittedName>
        <fullName evidence="1">Uncharacterized protein</fullName>
    </submittedName>
</protein>
<evidence type="ECO:0000313" key="2">
    <source>
        <dbReference type="Proteomes" id="UP000494218"/>
    </source>
</evidence>
<name>A0A6P2T1K5_BURL3</name>
<proteinExistence type="predicted"/>
<dbReference type="Proteomes" id="UP000494218">
    <property type="component" value="Unassembled WGS sequence"/>
</dbReference>
<accession>A0A6P2T1K5</accession>
<organism evidence="1 2">
    <name type="scientific">Burkholderia lata (strain ATCC 17760 / DSM 23089 / LMG 22485 / NCIMB 9086 / R18194 / 383)</name>
    <dbReference type="NCBI Taxonomy" id="482957"/>
    <lineage>
        <taxon>Bacteria</taxon>
        <taxon>Pseudomonadati</taxon>
        <taxon>Pseudomonadota</taxon>
        <taxon>Betaproteobacteria</taxon>
        <taxon>Burkholderiales</taxon>
        <taxon>Burkholderiaceae</taxon>
        <taxon>Burkholderia</taxon>
        <taxon>Burkholderia cepacia complex</taxon>
    </lineage>
</organism>